<evidence type="ECO:0000313" key="1">
    <source>
        <dbReference type="EMBL" id="XCD17649.1"/>
    </source>
</evidence>
<name>A0AAU8BLT3_9VIBR</name>
<dbReference type="KEGG" id="vck:PG915_20340"/>
<organism evidence="1">
    <name type="scientific">Vibrio chaetopteri</name>
    <dbReference type="NCBI Taxonomy" id="3016528"/>
    <lineage>
        <taxon>Bacteria</taxon>
        <taxon>Pseudomonadati</taxon>
        <taxon>Pseudomonadota</taxon>
        <taxon>Gammaproteobacteria</taxon>
        <taxon>Vibrionales</taxon>
        <taxon>Vibrionaceae</taxon>
        <taxon>Vibrio</taxon>
    </lineage>
</organism>
<protein>
    <submittedName>
        <fullName evidence="1">Uncharacterized protein</fullName>
    </submittedName>
</protein>
<reference evidence="1" key="1">
    <citation type="submission" date="2023-01" db="EMBL/GenBank/DDBJ databases">
        <title>Vibrio sp. CB1-14 genome sequencing.</title>
        <authorList>
            <person name="Otstavnykh N."/>
            <person name="Isaeva M."/>
            <person name="Meleshko D."/>
        </authorList>
    </citation>
    <scope>NUCLEOTIDE SEQUENCE</scope>
    <source>
        <strain evidence="1">CB1-14</strain>
    </source>
</reference>
<accession>A0AAU8BLT3</accession>
<proteinExistence type="predicted"/>
<dbReference type="RefSeq" id="WP_353498828.1">
    <property type="nucleotide sequence ID" value="NZ_CP115921.1"/>
</dbReference>
<dbReference type="EMBL" id="CP115921">
    <property type="protein sequence ID" value="XCD17649.1"/>
    <property type="molecule type" value="Genomic_DNA"/>
</dbReference>
<sequence length="122" mass="14425">MPFIYAIAVNTDTKDDVNKKLRVNGLEGEVVVDNGGNVYICPQISTTKWMYYPKSEQRNHRKDTRWDSILETTLLFMEKHYIISVDDRHPTWLDIDSLFRCPKMELYIESLDLISSRHSYHN</sequence>
<dbReference type="AlphaFoldDB" id="A0AAU8BLT3"/>
<gene>
    <name evidence="1" type="ORF">PG915_20340</name>
</gene>